<reference evidence="1 2" key="1">
    <citation type="submission" date="2019-10" db="EMBL/GenBank/DDBJ databases">
        <title>Sequencing and Assembly of Multiple Reported Metal-Biooxidizing Members of the Extremely Thermoacidophilic Archaeal Family Sulfolobaceae.</title>
        <authorList>
            <person name="Counts J.A."/>
            <person name="Kelly R.M."/>
        </authorList>
    </citation>
    <scope>NUCLEOTIDE SEQUENCE [LARGE SCALE GENOMIC DNA]</scope>
    <source>
        <strain evidence="1 2">DSM 6482</strain>
    </source>
</reference>
<evidence type="ECO:0000313" key="2">
    <source>
        <dbReference type="Proteomes" id="UP000470772"/>
    </source>
</evidence>
<protein>
    <submittedName>
        <fullName evidence="1">Uncharacterized protein</fullName>
    </submittedName>
</protein>
<keyword evidence="2" id="KW-1185">Reference proteome</keyword>
<dbReference type="RefSeq" id="WP_156017505.1">
    <property type="nucleotide sequence ID" value="NZ_WGGD01000005.1"/>
</dbReference>
<evidence type="ECO:0000313" key="1">
    <source>
        <dbReference type="EMBL" id="MUN29794.1"/>
    </source>
</evidence>
<gene>
    <name evidence="1" type="ORF">GC250_10200</name>
</gene>
<comment type="caution">
    <text evidence="1">The sequence shown here is derived from an EMBL/GenBank/DDBJ whole genome shotgun (WGS) entry which is preliminary data.</text>
</comment>
<dbReference type="AlphaFoldDB" id="A0A6A9QMN8"/>
<dbReference type="Proteomes" id="UP000470772">
    <property type="component" value="Unassembled WGS sequence"/>
</dbReference>
<accession>A0A6A9QMN8</accession>
<sequence>MLELQSEGINVKDLNGLSYTGEGAFHNIQGVPSLFSDEDKPCGNSAAVLTSLCLTLFSSPGEKR</sequence>
<proteinExistence type="predicted"/>
<organism evidence="1 2">
    <name type="scientific">Sulfuracidifex metallicus DSM 6482 = JCM 9184</name>
    <dbReference type="NCBI Taxonomy" id="523847"/>
    <lineage>
        <taxon>Archaea</taxon>
        <taxon>Thermoproteota</taxon>
        <taxon>Thermoprotei</taxon>
        <taxon>Sulfolobales</taxon>
        <taxon>Sulfolobaceae</taxon>
        <taxon>Sulfuracidifex</taxon>
    </lineage>
</organism>
<name>A0A6A9QMN8_SULME</name>
<dbReference type="EMBL" id="WGGD01000005">
    <property type="protein sequence ID" value="MUN29794.1"/>
    <property type="molecule type" value="Genomic_DNA"/>
</dbReference>